<dbReference type="InterPro" id="IPR052178">
    <property type="entry name" value="Sec_Metab_Biosynth_SDR"/>
</dbReference>
<dbReference type="FunFam" id="3.40.50.720:FF:000084">
    <property type="entry name" value="Short-chain dehydrogenase reductase"/>
    <property type="match status" value="1"/>
</dbReference>
<comment type="similarity">
    <text evidence="1">Belongs to the short-chain dehydrogenases/reductases (SDR) family.</text>
</comment>
<dbReference type="Pfam" id="PF13561">
    <property type="entry name" value="adh_short_C2"/>
    <property type="match status" value="1"/>
</dbReference>
<sequence>MSLSLNGRNVLVTGGSRGLGACVVQRFAAEGANVVINYVSAADRAEALAKEVREQYGVRVLVICADVGSDRECQRLVKETIEGLGGLDVIVSNAGWTKVSDWKDLYALGEEEWDKCWAVNVKANLHLLRAALPTFNANPDGGSLLITSSIAGIQTFGSAMAYSVSKAAGLHLMRCLAYTQGPKVRVNAVQPGLLMTEWGKNFPQEAIDRTKERSKLKVAPTIEECADAFVLMAKSSSMTSSTLKIDGGLYT</sequence>
<dbReference type="PANTHER" id="PTHR43618">
    <property type="entry name" value="7-ALPHA-HYDROXYSTEROID DEHYDROGENASE"/>
    <property type="match status" value="1"/>
</dbReference>
<keyword evidence="5" id="KW-1185">Reference proteome</keyword>
<dbReference type="AlphaFoldDB" id="A0A2T6ZWA3"/>
<dbReference type="InterPro" id="IPR002347">
    <property type="entry name" value="SDR_fam"/>
</dbReference>
<comment type="caution">
    <text evidence="4">The sequence shown here is derived from an EMBL/GenBank/DDBJ whole genome shotgun (WGS) entry which is preliminary data.</text>
</comment>
<evidence type="ECO:0000256" key="3">
    <source>
        <dbReference type="ARBA" id="ARBA00023002"/>
    </source>
</evidence>
<dbReference type="InterPro" id="IPR036291">
    <property type="entry name" value="NAD(P)-bd_dom_sf"/>
</dbReference>
<evidence type="ECO:0000313" key="4">
    <source>
        <dbReference type="EMBL" id="PUU79763.1"/>
    </source>
</evidence>
<dbReference type="InterPro" id="IPR020904">
    <property type="entry name" value="Sc_DH/Rdtase_CS"/>
</dbReference>
<dbReference type="STRING" id="42251.A0A2T6ZWA3"/>
<organism evidence="4 5">
    <name type="scientific">Tuber borchii</name>
    <name type="common">White truffle</name>
    <dbReference type="NCBI Taxonomy" id="42251"/>
    <lineage>
        <taxon>Eukaryota</taxon>
        <taxon>Fungi</taxon>
        <taxon>Dikarya</taxon>
        <taxon>Ascomycota</taxon>
        <taxon>Pezizomycotina</taxon>
        <taxon>Pezizomycetes</taxon>
        <taxon>Pezizales</taxon>
        <taxon>Tuberaceae</taxon>
        <taxon>Tuber</taxon>
    </lineage>
</organism>
<evidence type="ECO:0000256" key="1">
    <source>
        <dbReference type="ARBA" id="ARBA00006484"/>
    </source>
</evidence>
<reference evidence="4 5" key="1">
    <citation type="submission" date="2017-04" db="EMBL/GenBank/DDBJ databases">
        <title>Draft genome sequence of Tuber borchii Vittad., a whitish edible truffle.</title>
        <authorList>
            <consortium name="DOE Joint Genome Institute"/>
            <person name="Murat C."/>
            <person name="Kuo A."/>
            <person name="Barry K.W."/>
            <person name="Clum A."/>
            <person name="Dockter R.B."/>
            <person name="Fauchery L."/>
            <person name="Iotti M."/>
            <person name="Kohler A."/>
            <person name="Labutti K."/>
            <person name="Lindquist E.A."/>
            <person name="Lipzen A."/>
            <person name="Ohm R.A."/>
            <person name="Wang M."/>
            <person name="Grigoriev I.V."/>
            <person name="Zambonelli A."/>
            <person name="Martin F.M."/>
        </authorList>
    </citation>
    <scope>NUCLEOTIDE SEQUENCE [LARGE SCALE GENOMIC DNA]</scope>
    <source>
        <strain evidence="4 5">Tbo3840</strain>
    </source>
</reference>
<name>A0A2T6ZWA3_TUBBO</name>
<dbReference type="Proteomes" id="UP000244722">
    <property type="component" value="Unassembled WGS sequence"/>
</dbReference>
<dbReference type="PANTHER" id="PTHR43618:SF2">
    <property type="entry name" value="CHAIN DEHYDROGENASE, PUTATIVE (AFU_ORTHOLOGUE AFUA_6G06930)-RELATED"/>
    <property type="match status" value="1"/>
</dbReference>
<dbReference type="SUPFAM" id="SSF51735">
    <property type="entry name" value="NAD(P)-binding Rossmann-fold domains"/>
    <property type="match status" value="1"/>
</dbReference>
<dbReference type="GO" id="GO:0016491">
    <property type="term" value="F:oxidoreductase activity"/>
    <property type="evidence" value="ECO:0007669"/>
    <property type="project" value="UniProtKB-KW"/>
</dbReference>
<dbReference type="PROSITE" id="PS00061">
    <property type="entry name" value="ADH_SHORT"/>
    <property type="match status" value="1"/>
</dbReference>
<keyword evidence="2" id="KW-0521">NADP</keyword>
<evidence type="ECO:0000256" key="2">
    <source>
        <dbReference type="ARBA" id="ARBA00022857"/>
    </source>
</evidence>
<gene>
    <name evidence="4" type="ORF">B9Z19DRAFT_1192385</name>
</gene>
<accession>A0A2T6ZWA3</accession>
<keyword evidence="3" id="KW-0560">Oxidoreductase</keyword>
<dbReference type="PRINTS" id="PR00081">
    <property type="entry name" value="GDHRDH"/>
</dbReference>
<dbReference type="OrthoDB" id="37659at2759"/>
<dbReference type="CDD" id="cd05233">
    <property type="entry name" value="SDR_c"/>
    <property type="match status" value="1"/>
</dbReference>
<evidence type="ECO:0000313" key="5">
    <source>
        <dbReference type="Proteomes" id="UP000244722"/>
    </source>
</evidence>
<protein>
    <recommendedName>
        <fullName evidence="6">Short chain dehydrogenase/reductase</fullName>
    </recommendedName>
</protein>
<evidence type="ECO:0008006" key="6">
    <source>
        <dbReference type="Google" id="ProtNLM"/>
    </source>
</evidence>
<proteinExistence type="inferred from homology"/>
<dbReference type="Gene3D" id="3.40.50.720">
    <property type="entry name" value="NAD(P)-binding Rossmann-like Domain"/>
    <property type="match status" value="1"/>
</dbReference>
<dbReference type="EMBL" id="NESQ01000083">
    <property type="protein sequence ID" value="PUU79763.1"/>
    <property type="molecule type" value="Genomic_DNA"/>
</dbReference>